<sequence length="416" mass="47635">MNICKTSDVTRGRDVGSQYWYNEPSTSLRSALETVLEPYSYFSDLHIKFRLPSKPETITFKDGKEELETFFNWKPDSLYIGFTRLHRRYFKEVFRCRGEFDLGLITADIVHVDTDTSSKLLGLCYVPSLLCLVVKDKVSRIPAIRCANLERLELREIGNLCMCNLSSTVCKHLRSLCIVDSNFVAFGDVKLLTSLEYLEFHGETVEGWYSLFKHLILSELYISVQTPMMGLTLPINCRTLISPTPYTIPSVYDRNSIAVLKLTIKHGLVLPLADLLGSSTTLHIIYTGSLDQFMFEYCDVVYEGIEELGIIVVGEYEVPSYRLLSKSFPNLKTLRVELPGIRLSELPELERLEVTGTRDLRPIVVDVDLEELTISTIDRVVDFQRVPRCINVHVQSASNRRDRSIFRIFSRPEESQ</sequence>
<reference evidence="1" key="1">
    <citation type="journal article" date="2020" name="Nature">
        <title>Giant virus diversity and host interactions through global metagenomics.</title>
        <authorList>
            <person name="Schulz F."/>
            <person name="Roux S."/>
            <person name="Paez-Espino D."/>
            <person name="Jungbluth S."/>
            <person name="Walsh D.A."/>
            <person name="Denef V.J."/>
            <person name="McMahon K.D."/>
            <person name="Konstantinidis K.T."/>
            <person name="Eloe-Fadrosh E.A."/>
            <person name="Kyrpides N.C."/>
            <person name="Woyke T."/>
        </authorList>
    </citation>
    <scope>NUCLEOTIDE SEQUENCE</scope>
    <source>
        <strain evidence="1">GVMAG-S-1063924-116</strain>
    </source>
</reference>
<name>A0A6C0JY94_9ZZZZ</name>
<accession>A0A6C0JY94</accession>
<evidence type="ECO:0000313" key="1">
    <source>
        <dbReference type="EMBL" id="QHU08714.1"/>
    </source>
</evidence>
<organism evidence="1">
    <name type="scientific">viral metagenome</name>
    <dbReference type="NCBI Taxonomy" id="1070528"/>
    <lineage>
        <taxon>unclassified sequences</taxon>
        <taxon>metagenomes</taxon>
        <taxon>organismal metagenomes</taxon>
    </lineage>
</organism>
<protein>
    <submittedName>
        <fullName evidence="1">Uncharacterized protein</fullName>
    </submittedName>
</protein>
<dbReference type="AlphaFoldDB" id="A0A6C0JY94"/>
<proteinExistence type="predicted"/>
<dbReference type="EMBL" id="MN740698">
    <property type="protein sequence ID" value="QHU08714.1"/>
    <property type="molecule type" value="Genomic_DNA"/>
</dbReference>